<protein>
    <submittedName>
        <fullName evidence="1">Uncharacterized protein</fullName>
    </submittedName>
</protein>
<accession>A0AAN9NFE4</accession>
<dbReference type="Proteomes" id="UP001374584">
    <property type="component" value="Unassembled WGS sequence"/>
</dbReference>
<dbReference type="EMBL" id="JAYMYR010000003">
    <property type="protein sequence ID" value="KAK7371847.1"/>
    <property type="molecule type" value="Genomic_DNA"/>
</dbReference>
<name>A0AAN9NFE4_PHACN</name>
<organism evidence="1 2">
    <name type="scientific">Phaseolus coccineus</name>
    <name type="common">Scarlet runner bean</name>
    <name type="synonym">Phaseolus multiflorus</name>
    <dbReference type="NCBI Taxonomy" id="3886"/>
    <lineage>
        <taxon>Eukaryota</taxon>
        <taxon>Viridiplantae</taxon>
        <taxon>Streptophyta</taxon>
        <taxon>Embryophyta</taxon>
        <taxon>Tracheophyta</taxon>
        <taxon>Spermatophyta</taxon>
        <taxon>Magnoliopsida</taxon>
        <taxon>eudicotyledons</taxon>
        <taxon>Gunneridae</taxon>
        <taxon>Pentapetalae</taxon>
        <taxon>rosids</taxon>
        <taxon>fabids</taxon>
        <taxon>Fabales</taxon>
        <taxon>Fabaceae</taxon>
        <taxon>Papilionoideae</taxon>
        <taxon>50 kb inversion clade</taxon>
        <taxon>NPAAA clade</taxon>
        <taxon>indigoferoid/millettioid clade</taxon>
        <taxon>Phaseoleae</taxon>
        <taxon>Phaseolus</taxon>
    </lineage>
</organism>
<gene>
    <name evidence="1" type="ORF">VNO80_05213</name>
</gene>
<comment type="caution">
    <text evidence="1">The sequence shown here is derived from an EMBL/GenBank/DDBJ whole genome shotgun (WGS) entry which is preliminary data.</text>
</comment>
<keyword evidence="2" id="KW-1185">Reference proteome</keyword>
<proteinExistence type="predicted"/>
<evidence type="ECO:0000313" key="1">
    <source>
        <dbReference type="EMBL" id="KAK7371847.1"/>
    </source>
</evidence>
<evidence type="ECO:0000313" key="2">
    <source>
        <dbReference type="Proteomes" id="UP001374584"/>
    </source>
</evidence>
<reference evidence="1 2" key="1">
    <citation type="submission" date="2024-01" db="EMBL/GenBank/DDBJ databases">
        <title>The genomes of 5 underutilized Papilionoideae crops provide insights into root nodulation and disease resistanc.</title>
        <authorList>
            <person name="Jiang F."/>
        </authorList>
    </citation>
    <scope>NUCLEOTIDE SEQUENCE [LARGE SCALE GENOMIC DNA]</scope>
    <source>
        <strain evidence="1">JINMINGXINNONG_FW02</strain>
        <tissue evidence="1">Leaves</tissue>
    </source>
</reference>
<sequence>MNLQLQSRIEANPKISLTNPPLRAHKVWYFKLFPPGKREKLHKTQLVYLRKGAPLCLNWSGPTKKFVFLWISVKIEVEEITIRRGGRGAWGCFCLTDL</sequence>
<dbReference type="AlphaFoldDB" id="A0AAN9NFE4"/>